<accession>A0A1V8T231</accession>
<feature type="region of interest" description="Disordered" evidence="1">
    <location>
        <begin position="546"/>
        <end position="566"/>
    </location>
</feature>
<sequence length="790" mass="83732">MLSSLKLCLVLGLCGALHTALVAGLVVLKAASSSDSFELDLHYNLTSGATIVSTHNDLRGKHLGHDRQDAVEIHPAKRSFLDRFWAIASNVLPKRWPSGGRNLRRPTKAEMKWLVRGDSVVVSPSCKRDAAPETEDASEAKALSKRLPPLAPDFEFDGDGFPNGGDYLLGGGEKRDVAATEQDTSEAELLSKRNPPLAHDFDFDSLPFKGGPGYLVGISKRDTEVSSPDDLLGGEEKRDVAATGDGDTSVNVNVIVQQGGEPCDGPECSAKPSVVVYTSAAGASMSDHTAAESPKSFVTLTTFVTASKETTSSPASTRLTSSGMSKVVKTILSTIEPESTPCPSTRASTTSTMPSSTISKVVKTILSTVEPESATPCPTITTSTKTSKIVKTMADTTKSCSTPSSGSTAIVTMSTLPTHITTAPGTVVVTMTTIPVPSSPSKTVKTIITTLEPSTTTSCASKTSASITAPTGGHPYPMKICEVDNIFGKLGLTESKWTPDDGSPGNKCPYKGPKPWKPAHHGWRCLVRSVASIFGRENSMENVTMEGRSEDAQSAPASDGKLFHSEPELGSDEHVLARDTLSRRGKPSKCPPGAKFIKLHPHCKTKSNCIDNATGTCLYPNGTSVHVPDPKHVQPLPVQSARPVSACAAPATVEQHIVPRDTLQDIPADPRCPPGATFTIMDTRCRRCPSSMGMPRCVYENGTVVATVARQRDSSKPAQTTVRDSPTPAPATAEQQILPRKALHEISADPRCPPGSTFTGPNNWCRRCPSFMGQSRCVYANGTTVSTSVI</sequence>
<feature type="region of interest" description="Disordered" evidence="1">
    <location>
        <begin position="337"/>
        <end position="356"/>
    </location>
</feature>
<protein>
    <submittedName>
        <fullName evidence="3">Uncharacterized protein</fullName>
    </submittedName>
</protein>
<feature type="signal peptide" evidence="2">
    <location>
        <begin position="1"/>
        <end position="16"/>
    </location>
</feature>
<dbReference type="Proteomes" id="UP000192596">
    <property type="component" value="Unassembled WGS sequence"/>
</dbReference>
<gene>
    <name evidence="3" type="ORF">B0A48_09262</name>
</gene>
<feature type="region of interest" description="Disordered" evidence="1">
    <location>
        <begin position="710"/>
        <end position="733"/>
    </location>
</feature>
<reference evidence="4" key="1">
    <citation type="submission" date="2017-03" db="EMBL/GenBank/DDBJ databases">
        <title>Genomes of endolithic fungi from Antarctica.</title>
        <authorList>
            <person name="Coleine C."/>
            <person name="Masonjones S."/>
            <person name="Stajich J.E."/>
        </authorList>
    </citation>
    <scope>NUCLEOTIDE SEQUENCE [LARGE SCALE GENOMIC DNA]</scope>
    <source>
        <strain evidence="4">CCFEE 5527</strain>
    </source>
</reference>
<keyword evidence="2" id="KW-0732">Signal</keyword>
<proteinExistence type="predicted"/>
<name>A0A1V8T231_9PEZI</name>
<feature type="region of interest" description="Disordered" evidence="1">
    <location>
        <begin position="224"/>
        <end position="246"/>
    </location>
</feature>
<comment type="caution">
    <text evidence="3">The sequence shown here is derived from an EMBL/GenBank/DDBJ whole genome shotgun (WGS) entry which is preliminary data.</text>
</comment>
<evidence type="ECO:0000313" key="3">
    <source>
        <dbReference type="EMBL" id="OQO05493.1"/>
    </source>
</evidence>
<evidence type="ECO:0000313" key="4">
    <source>
        <dbReference type="Proteomes" id="UP000192596"/>
    </source>
</evidence>
<dbReference type="InParanoid" id="A0A1V8T231"/>
<organism evidence="3 4">
    <name type="scientific">Cryoendolithus antarcticus</name>
    <dbReference type="NCBI Taxonomy" id="1507870"/>
    <lineage>
        <taxon>Eukaryota</taxon>
        <taxon>Fungi</taxon>
        <taxon>Dikarya</taxon>
        <taxon>Ascomycota</taxon>
        <taxon>Pezizomycotina</taxon>
        <taxon>Dothideomycetes</taxon>
        <taxon>Dothideomycetidae</taxon>
        <taxon>Cladosporiales</taxon>
        <taxon>Cladosporiaceae</taxon>
        <taxon>Cryoendolithus</taxon>
    </lineage>
</organism>
<evidence type="ECO:0000256" key="2">
    <source>
        <dbReference type="SAM" id="SignalP"/>
    </source>
</evidence>
<dbReference type="EMBL" id="NAJO01000019">
    <property type="protein sequence ID" value="OQO05493.1"/>
    <property type="molecule type" value="Genomic_DNA"/>
</dbReference>
<evidence type="ECO:0000256" key="1">
    <source>
        <dbReference type="SAM" id="MobiDB-lite"/>
    </source>
</evidence>
<feature type="chain" id="PRO_5013071200" evidence="2">
    <location>
        <begin position="17"/>
        <end position="790"/>
    </location>
</feature>
<keyword evidence="4" id="KW-1185">Reference proteome</keyword>
<feature type="compositionally biased region" description="Low complexity" evidence="1">
    <location>
        <begin position="344"/>
        <end position="356"/>
    </location>
</feature>
<dbReference type="AlphaFoldDB" id="A0A1V8T231"/>